<dbReference type="Gene3D" id="1.10.10.10">
    <property type="entry name" value="Winged helix-like DNA-binding domain superfamily/Winged helix DNA-binding domain"/>
    <property type="match status" value="1"/>
</dbReference>
<evidence type="ECO:0000259" key="1">
    <source>
        <dbReference type="PROSITE" id="PS51462"/>
    </source>
</evidence>
<protein>
    <submittedName>
        <fullName evidence="2">NUDIX hydrolase</fullName>
    </submittedName>
</protein>
<dbReference type="InterPro" id="IPR000086">
    <property type="entry name" value="NUDIX_hydrolase_dom"/>
</dbReference>
<dbReference type="Gene3D" id="3.90.79.10">
    <property type="entry name" value="Nucleoside Triphosphate Pyrophosphohydrolase"/>
    <property type="match status" value="1"/>
</dbReference>
<dbReference type="EMBL" id="CP056030">
    <property type="protein sequence ID" value="QKZ06529.1"/>
    <property type="molecule type" value="Genomic_DNA"/>
</dbReference>
<sequence length="230" mass="25636">MSNAQILASVDIVALRLNEHQRLELLLIRRAREPFSDQWALPGVLVNGRCADPSLDAAASRALEEKARVAPRYLEQVATVGSASRDPRGWSMSTIYLALLCPTTRLEGQDLRFFALDDVLQGRQALPFDHTELVAQAHARLAAKAVYTALPLHLLQPRFTVTEALAAFEACLGQAVQHTTLRGRLERMKDKGWIIDTGEKNRPPMGRPQTLLEHRPEAGRVFVFDRSVLV</sequence>
<evidence type="ECO:0000313" key="3">
    <source>
        <dbReference type="Proteomes" id="UP000509568"/>
    </source>
</evidence>
<dbReference type="KEGG" id="pez:HWQ56_23210"/>
<dbReference type="Proteomes" id="UP000509568">
    <property type="component" value="Chromosome"/>
</dbReference>
<reference evidence="2 3" key="1">
    <citation type="submission" date="2020-06" db="EMBL/GenBank/DDBJ databases">
        <title>Pseudomonas eucalypticola sp. nov., an endophyte of Eucalyptus dunnii leaves with biocontrol ability of eucalyptus leaf blight.</title>
        <authorList>
            <person name="Liu Y."/>
            <person name="Song Z."/>
            <person name="Zeng H."/>
            <person name="Lu M."/>
            <person name="Wang X."/>
            <person name="Lian X."/>
            <person name="Zhang Q."/>
        </authorList>
    </citation>
    <scope>NUCLEOTIDE SEQUENCE [LARGE SCALE GENOMIC DNA]</scope>
    <source>
        <strain evidence="2 3">NP-1</strain>
    </source>
</reference>
<accession>A0A7D5H865</accession>
<dbReference type="PANTHER" id="PTHR43736:SF4">
    <property type="entry name" value="SLR1690 PROTEIN"/>
    <property type="match status" value="1"/>
</dbReference>
<dbReference type="Pfam" id="PF00293">
    <property type="entry name" value="NUDIX"/>
    <property type="match status" value="1"/>
</dbReference>
<dbReference type="RefSeq" id="WP_158153166.1">
    <property type="nucleotide sequence ID" value="NZ_CP056030.1"/>
</dbReference>
<name>A0A7D5H865_9PSED</name>
<organism evidence="2 3">
    <name type="scientific">Pseudomonas eucalypticola</name>
    <dbReference type="NCBI Taxonomy" id="2599595"/>
    <lineage>
        <taxon>Bacteria</taxon>
        <taxon>Pseudomonadati</taxon>
        <taxon>Pseudomonadota</taxon>
        <taxon>Gammaproteobacteria</taxon>
        <taxon>Pseudomonadales</taxon>
        <taxon>Pseudomonadaceae</taxon>
        <taxon>Pseudomonas</taxon>
    </lineage>
</organism>
<dbReference type="InterPro" id="IPR036388">
    <property type="entry name" value="WH-like_DNA-bd_sf"/>
</dbReference>
<dbReference type="PANTHER" id="PTHR43736">
    <property type="entry name" value="ADP-RIBOSE PYROPHOSPHATASE"/>
    <property type="match status" value="1"/>
</dbReference>
<dbReference type="GO" id="GO:0016787">
    <property type="term" value="F:hydrolase activity"/>
    <property type="evidence" value="ECO:0007669"/>
    <property type="project" value="UniProtKB-KW"/>
</dbReference>
<dbReference type="AlphaFoldDB" id="A0A7D5H865"/>
<proteinExistence type="predicted"/>
<dbReference type="SUPFAM" id="SSF55811">
    <property type="entry name" value="Nudix"/>
    <property type="match status" value="1"/>
</dbReference>
<gene>
    <name evidence="2" type="ORF">HWQ56_23210</name>
</gene>
<dbReference type="InterPro" id="IPR036390">
    <property type="entry name" value="WH_DNA-bd_sf"/>
</dbReference>
<dbReference type="InterPro" id="IPR015797">
    <property type="entry name" value="NUDIX_hydrolase-like_dom_sf"/>
</dbReference>
<keyword evidence="2" id="KW-0378">Hydrolase</keyword>
<dbReference type="SUPFAM" id="SSF46785">
    <property type="entry name" value="Winged helix' DNA-binding domain"/>
    <property type="match status" value="1"/>
</dbReference>
<feature type="domain" description="Nudix hydrolase" evidence="1">
    <location>
        <begin position="7"/>
        <end position="136"/>
    </location>
</feature>
<evidence type="ECO:0000313" key="2">
    <source>
        <dbReference type="EMBL" id="QKZ06529.1"/>
    </source>
</evidence>
<keyword evidence="3" id="KW-1185">Reference proteome</keyword>
<dbReference type="PROSITE" id="PS51462">
    <property type="entry name" value="NUDIX"/>
    <property type="match status" value="1"/>
</dbReference>
<dbReference type="CDD" id="cd18873">
    <property type="entry name" value="NUDIX_NadM_like"/>
    <property type="match status" value="1"/>
</dbReference>